<feature type="domain" description="Glycosyl transferase family 1" evidence="1">
    <location>
        <begin position="206"/>
        <end position="365"/>
    </location>
</feature>
<dbReference type="RefSeq" id="WP_105356499.1">
    <property type="nucleotide sequence ID" value="NZ_PUIB01000019.1"/>
</dbReference>
<dbReference type="Gene3D" id="3.40.50.2000">
    <property type="entry name" value="Glycogen Phosphorylase B"/>
    <property type="match status" value="2"/>
</dbReference>
<dbReference type="PANTHER" id="PTHR45947:SF3">
    <property type="entry name" value="SULFOQUINOVOSYL TRANSFERASE SQD2"/>
    <property type="match status" value="1"/>
</dbReference>
<evidence type="ECO:0000313" key="4">
    <source>
        <dbReference type="Proteomes" id="UP000239388"/>
    </source>
</evidence>
<protein>
    <recommendedName>
        <fullName evidence="5">Glycosyltransferase family 1 protein</fullName>
    </recommendedName>
</protein>
<dbReference type="GO" id="GO:0016757">
    <property type="term" value="F:glycosyltransferase activity"/>
    <property type="evidence" value="ECO:0007669"/>
    <property type="project" value="InterPro"/>
</dbReference>
<evidence type="ECO:0000259" key="1">
    <source>
        <dbReference type="Pfam" id="PF00534"/>
    </source>
</evidence>
<dbReference type="SUPFAM" id="SSF53756">
    <property type="entry name" value="UDP-Glycosyltransferase/glycogen phosphorylase"/>
    <property type="match status" value="1"/>
</dbReference>
<dbReference type="InterPro" id="IPR050194">
    <property type="entry name" value="Glycosyltransferase_grp1"/>
</dbReference>
<dbReference type="EMBL" id="PUIB01000019">
    <property type="protein sequence ID" value="PQO31512.1"/>
    <property type="molecule type" value="Genomic_DNA"/>
</dbReference>
<dbReference type="Proteomes" id="UP000239388">
    <property type="component" value="Unassembled WGS sequence"/>
</dbReference>
<dbReference type="AlphaFoldDB" id="A0A2S8FHA5"/>
<evidence type="ECO:0000259" key="2">
    <source>
        <dbReference type="Pfam" id="PF13579"/>
    </source>
</evidence>
<dbReference type="PANTHER" id="PTHR45947">
    <property type="entry name" value="SULFOQUINOVOSYL TRANSFERASE SQD2"/>
    <property type="match status" value="1"/>
</dbReference>
<comment type="caution">
    <text evidence="3">The sequence shown here is derived from an EMBL/GenBank/DDBJ whole genome shotgun (WGS) entry which is preliminary data.</text>
</comment>
<reference evidence="3 4" key="1">
    <citation type="submission" date="2018-02" db="EMBL/GenBank/DDBJ databases">
        <title>Comparative genomes isolates from brazilian mangrove.</title>
        <authorList>
            <person name="Araujo J.E."/>
            <person name="Taketani R.G."/>
            <person name="Silva M.C.P."/>
            <person name="Loureco M.V."/>
            <person name="Andreote F.D."/>
        </authorList>
    </citation>
    <scope>NUCLEOTIDE SEQUENCE [LARGE SCALE GENOMIC DNA]</scope>
    <source>
        <strain evidence="3 4">NAP PRIS-MGV</strain>
    </source>
</reference>
<dbReference type="Pfam" id="PF00534">
    <property type="entry name" value="Glycos_transf_1"/>
    <property type="match status" value="1"/>
</dbReference>
<dbReference type="Pfam" id="PF13579">
    <property type="entry name" value="Glyco_trans_4_4"/>
    <property type="match status" value="1"/>
</dbReference>
<organism evidence="3 4">
    <name type="scientific">Blastopirellula marina</name>
    <dbReference type="NCBI Taxonomy" id="124"/>
    <lineage>
        <taxon>Bacteria</taxon>
        <taxon>Pseudomonadati</taxon>
        <taxon>Planctomycetota</taxon>
        <taxon>Planctomycetia</taxon>
        <taxon>Pirellulales</taxon>
        <taxon>Pirellulaceae</taxon>
        <taxon>Blastopirellula</taxon>
    </lineage>
</organism>
<feature type="domain" description="Glycosyltransferase subfamily 4-like N-terminal" evidence="2">
    <location>
        <begin position="18"/>
        <end position="179"/>
    </location>
</feature>
<dbReference type="InterPro" id="IPR028098">
    <property type="entry name" value="Glyco_trans_4-like_N"/>
</dbReference>
<dbReference type="CDD" id="cd03801">
    <property type="entry name" value="GT4_PimA-like"/>
    <property type="match status" value="1"/>
</dbReference>
<gene>
    <name evidence="3" type="ORF">C5Y98_18995</name>
</gene>
<name>A0A2S8FHA5_9BACT</name>
<evidence type="ECO:0008006" key="5">
    <source>
        <dbReference type="Google" id="ProtNLM"/>
    </source>
</evidence>
<dbReference type="InterPro" id="IPR001296">
    <property type="entry name" value="Glyco_trans_1"/>
</dbReference>
<accession>A0A2S8FHA5</accession>
<dbReference type="OrthoDB" id="232381at2"/>
<proteinExistence type="predicted"/>
<sequence length="397" mass="43889">MSSLRLALVTRRFWPLVGGAEMVMANLAEELTRQGHHVQIVTAQWHPNWPKQISHRGIPVVRLPNPSLRGWGTVRYMMGLGRWLRSQENELDAVYVSMLKHSAVVATSRLRNSKVPVILRAEGAGETGDCAFHESANFGQRIRRSCQAADGFVAPSQQIFDEMVSAGFSREKIRFIPNGVQVGPERTAQQRREARAALAAANPILTLAESAPLVVFTGRLHPGKGLTRAVRAWPFVLQKFPNARLWIVGEGPQESELTAMVDAMGLQSRIILPGAFDTVEDVLAAADMFLLPSHHEGMSIALLEAMAATLPCIVSDIPGNRILIQPEENGLIFPVDDHNTLAAHLVRVMEDQELAAKLGHAAKNRVIEHFSLERSTLDHVALFEKLRETKRLLRPAP</sequence>
<evidence type="ECO:0000313" key="3">
    <source>
        <dbReference type="EMBL" id="PQO31512.1"/>
    </source>
</evidence>